<gene>
    <name evidence="3" type="ORF">LY89DRAFT_458131</name>
</gene>
<dbReference type="GeneID" id="28817389"/>
<evidence type="ECO:0000313" key="3">
    <source>
        <dbReference type="EMBL" id="KUJ19698.1"/>
    </source>
</evidence>
<evidence type="ECO:0000256" key="2">
    <source>
        <dbReference type="SAM" id="Phobius"/>
    </source>
</evidence>
<feature type="compositionally biased region" description="Basic residues" evidence="1">
    <location>
        <begin position="251"/>
        <end position="271"/>
    </location>
</feature>
<keyword evidence="2" id="KW-0812">Transmembrane</keyword>
<name>A0A194XHR2_MOLSC</name>
<keyword evidence="2" id="KW-1133">Transmembrane helix</keyword>
<dbReference type="InParanoid" id="A0A194XHR2"/>
<dbReference type="KEGG" id="psco:LY89DRAFT_458131"/>
<dbReference type="Proteomes" id="UP000070700">
    <property type="component" value="Unassembled WGS sequence"/>
</dbReference>
<dbReference type="OrthoDB" id="4733511at2759"/>
<accession>A0A194XHR2</accession>
<organism evidence="3 4">
    <name type="scientific">Mollisia scopiformis</name>
    <name type="common">Conifer needle endophyte fungus</name>
    <name type="synonym">Phialocephala scopiformis</name>
    <dbReference type="NCBI Taxonomy" id="149040"/>
    <lineage>
        <taxon>Eukaryota</taxon>
        <taxon>Fungi</taxon>
        <taxon>Dikarya</taxon>
        <taxon>Ascomycota</taxon>
        <taxon>Pezizomycotina</taxon>
        <taxon>Leotiomycetes</taxon>
        <taxon>Helotiales</taxon>
        <taxon>Mollisiaceae</taxon>
        <taxon>Mollisia</taxon>
    </lineage>
</organism>
<proteinExistence type="predicted"/>
<dbReference type="EMBL" id="KQ947410">
    <property type="protein sequence ID" value="KUJ19698.1"/>
    <property type="molecule type" value="Genomic_DNA"/>
</dbReference>
<keyword evidence="4" id="KW-1185">Reference proteome</keyword>
<protein>
    <submittedName>
        <fullName evidence="3">Uncharacterized protein</fullName>
    </submittedName>
</protein>
<keyword evidence="2" id="KW-0472">Membrane</keyword>
<dbReference type="AlphaFoldDB" id="A0A194XHR2"/>
<evidence type="ECO:0000256" key="1">
    <source>
        <dbReference type="SAM" id="MobiDB-lite"/>
    </source>
</evidence>
<reference evidence="3 4" key="1">
    <citation type="submission" date="2015-10" db="EMBL/GenBank/DDBJ databases">
        <title>Full genome of DAOMC 229536 Phialocephala scopiformis, a fungal endophyte of spruce producing the potent anti-insectan compound rugulosin.</title>
        <authorList>
            <consortium name="DOE Joint Genome Institute"/>
            <person name="Walker A.K."/>
            <person name="Frasz S.L."/>
            <person name="Seifert K.A."/>
            <person name="Miller J.D."/>
            <person name="Mondo S.J."/>
            <person name="Labutti K."/>
            <person name="Lipzen A."/>
            <person name="Dockter R."/>
            <person name="Kennedy M."/>
            <person name="Grigoriev I.V."/>
            <person name="Spatafora J.W."/>
        </authorList>
    </citation>
    <scope>NUCLEOTIDE SEQUENCE [LARGE SCALE GENOMIC DNA]</scope>
    <source>
        <strain evidence="3 4">CBS 120377</strain>
    </source>
</reference>
<evidence type="ECO:0000313" key="4">
    <source>
        <dbReference type="Proteomes" id="UP000070700"/>
    </source>
</evidence>
<dbReference type="RefSeq" id="XP_018074053.1">
    <property type="nucleotide sequence ID" value="XM_018207663.1"/>
</dbReference>
<feature type="transmembrane region" description="Helical" evidence="2">
    <location>
        <begin position="292"/>
        <end position="312"/>
    </location>
</feature>
<sequence>MENIRHDPNYIRIEFPLGAQKSKCNPTPQQRAVYNFHEARRSNEALDIYASTWFERTENFLEHARPTAQSTVLKDWDMIRDLDFGEFYLAHPIAGYSLWQFIHACDELDATVSGSSKIESLLGLKPFQFLENSERQEIWRKSLDHVKKEVEGGSRRGEYLLQKLHLIFNDLEKLDSAFQPLHETFLGNLEGKYLADRMMKTICTAYDWRRQMIANLSLIDDPADVAHSSYELSETEDLTSSRAQKLEIRGTSRHRPKSQMKKKRANRRKTQSRVVNSPMTSSRASTTVISGFSVWPLLVLVIALALYMYMYIL</sequence>
<feature type="region of interest" description="Disordered" evidence="1">
    <location>
        <begin position="249"/>
        <end position="280"/>
    </location>
</feature>